<dbReference type="Proteomes" id="UP000321583">
    <property type="component" value="Unassembled WGS sequence"/>
</dbReference>
<evidence type="ECO:0000313" key="2">
    <source>
        <dbReference type="EMBL" id="TWH16580.1"/>
    </source>
</evidence>
<sequence>MALQIAPIAAGARCAAQANSRNGSAEFTTPMAASFGQMRNGNCARASHRNGSSTIAPSARRSSTRA</sequence>
<feature type="region of interest" description="Disordered" evidence="1">
    <location>
        <begin position="41"/>
        <end position="66"/>
    </location>
</feature>
<evidence type="ECO:0000313" key="3">
    <source>
        <dbReference type="Proteomes" id="UP000321583"/>
    </source>
</evidence>
<protein>
    <submittedName>
        <fullName evidence="2">Uncharacterized protein</fullName>
    </submittedName>
</protein>
<keyword evidence="3" id="KW-1185">Reference proteome</keyword>
<name>A0A562E418_9GAMM</name>
<proteinExistence type="predicted"/>
<dbReference type="AlphaFoldDB" id="A0A562E418"/>
<dbReference type="EMBL" id="VLJS01000024">
    <property type="protein sequence ID" value="TWH16580.1"/>
    <property type="molecule type" value="Genomic_DNA"/>
</dbReference>
<gene>
    <name evidence="2" type="ORF">L613_001200000450</name>
</gene>
<accession>A0A562E418</accession>
<evidence type="ECO:0000256" key="1">
    <source>
        <dbReference type="SAM" id="MobiDB-lite"/>
    </source>
</evidence>
<comment type="caution">
    <text evidence="2">The sequence shown here is derived from an EMBL/GenBank/DDBJ whole genome shotgun (WGS) entry which is preliminary data.</text>
</comment>
<reference evidence="2 3" key="1">
    <citation type="submission" date="2019-07" db="EMBL/GenBank/DDBJ databases">
        <title>Genome sequencing of lignin-degrading bacterial isolates.</title>
        <authorList>
            <person name="Gladden J."/>
        </authorList>
    </citation>
    <scope>NUCLEOTIDE SEQUENCE [LARGE SCALE GENOMIC DNA]</scope>
    <source>
        <strain evidence="2 3">J19</strain>
    </source>
</reference>
<organism evidence="2 3">
    <name type="scientific">Pseudoxanthomonas taiwanensis J19</name>
    <dbReference type="NCBI Taxonomy" id="935569"/>
    <lineage>
        <taxon>Bacteria</taxon>
        <taxon>Pseudomonadati</taxon>
        <taxon>Pseudomonadota</taxon>
        <taxon>Gammaproteobacteria</taxon>
        <taxon>Lysobacterales</taxon>
        <taxon>Lysobacteraceae</taxon>
        <taxon>Pseudoxanthomonas</taxon>
    </lineage>
</organism>